<comment type="subcellular location">
    <subcellularLocation>
        <location evidence="1">Membrane</location>
        <topology evidence="1">Multi-pass membrane protein</topology>
    </subcellularLocation>
</comment>
<dbReference type="Pfam" id="PF05105">
    <property type="entry name" value="Phage_holin_4_1"/>
    <property type="match status" value="1"/>
</dbReference>
<keyword evidence="6" id="KW-1185">Reference proteome</keyword>
<reference evidence="5 6" key="1">
    <citation type="submission" date="2020-04" db="EMBL/GenBank/DDBJ databases">
        <authorList>
            <person name="Hitch T.C.A."/>
            <person name="Wylensek D."/>
            <person name="Clavel T."/>
        </authorList>
    </citation>
    <scope>NUCLEOTIDE SEQUENCE [LARGE SCALE GENOMIC DNA]</scope>
    <source>
        <strain evidence="5 6">PG-130-P53-12</strain>
    </source>
</reference>
<organism evidence="5 6">
    <name type="scientific">Selenomonas bovis</name>
    <dbReference type="NCBI Taxonomy" id="416586"/>
    <lineage>
        <taxon>Bacteria</taxon>
        <taxon>Bacillati</taxon>
        <taxon>Bacillota</taxon>
        <taxon>Negativicutes</taxon>
        <taxon>Selenomonadales</taxon>
        <taxon>Selenomonadaceae</taxon>
        <taxon>Selenomonas</taxon>
    </lineage>
</organism>
<keyword evidence="3" id="KW-1133">Transmembrane helix</keyword>
<feature type="non-terminal residue" evidence="5">
    <location>
        <position position="1"/>
    </location>
</feature>
<proteinExistence type="predicted"/>
<dbReference type="AlphaFoldDB" id="A0A848BDD7"/>
<keyword evidence="2" id="KW-0812">Transmembrane</keyword>
<evidence type="ECO:0000256" key="2">
    <source>
        <dbReference type="ARBA" id="ARBA00022692"/>
    </source>
</evidence>
<keyword evidence="4" id="KW-0472">Membrane</keyword>
<evidence type="ECO:0000313" key="5">
    <source>
        <dbReference type="EMBL" id="NMD99895.1"/>
    </source>
</evidence>
<dbReference type="Proteomes" id="UP000543804">
    <property type="component" value="Unassembled WGS sequence"/>
</dbReference>
<accession>A0A848BDD7</accession>
<evidence type="ECO:0000256" key="1">
    <source>
        <dbReference type="ARBA" id="ARBA00004141"/>
    </source>
</evidence>
<evidence type="ECO:0000256" key="3">
    <source>
        <dbReference type="ARBA" id="ARBA00022989"/>
    </source>
</evidence>
<protein>
    <submittedName>
        <fullName evidence="5">Phage holin family protein</fullName>
    </submittedName>
</protein>
<dbReference type="InterPro" id="IPR006480">
    <property type="entry name" value="Phage_holin_4_1"/>
</dbReference>
<sequence length="68" mass="7164">LVSLAHFVDSATGQQIVCTAVVWFFFGNEGLSILENAAKAGVPIPSKLRATLAQLAEEKTEKGGGYRG</sequence>
<dbReference type="EMBL" id="JABAFA010000075">
    <property type="protein sequence ID" value="NMD99895.1"/>
    <property type="molecule type" value="Genomic_DNA"/>
</dbReference>
<gene>
    <name evidence="5" type="ORF">HF878_10610</name>
</gene>
<evidence type="ECO:0000256" key="4">
    <source>
        <dbReference type="ARBA" id="ARBA00023136"/>
    </source>
</evidence>
<dbReference type="RefSeq" id="WP_170078085.1">
    <property type="nucleotide sequence ID" value="NZ_JABAFA010000075.1"/>
</dbReference>
<dbReference type="GO" id="GO:0016020">
    <property type="term" value="C:membrane"/>
    <property type="evidence" value="ECO:0007669"/>
    <property type="project" value="UniProtKB-SubCell"/>
</dbReference>
<name>A0A848BDD7_9FIRM</name>
<comment type="caution">
    <text evidence="5">The sequence shown here is derived from an EMBL/GenBank/DDBJ whole genome shotgun (WGS) entry which is preliminary data.</text>
</comment>
<evidence type="ECO:0000313" key="6">
    <source>
        <dbReference type="Proteomes" id="UP000543804"/>
    </source>
</evidence>